<feature type="domain" description="HTH merR-type" evidence="2">
    <location>
        <begin position="7"/>
        <end position="72"/>
    </location>
</feature>
<keyword evidence="4" id="KW-1185">Reference proteome</keyword>
<keyword evidence="1" id="KW-0238">DNA-binding</keyword>
<name>A0ABU1GZB1_9GAMM</name>
<dbReference type="InterPro" id="IPR000551">
    <property type="entry name" value="MerR-type_HTH_dom"/>
</dbReference>
<evidence type="ECO:0000313" key="4">
    <source>
        <dbReference type="Proteomes" id="UP001269375"/>
    </source>
</evidence>
<dbReference type="EMBL" id="JARWAO010000006">
    <property type="protein sequence ID" value="MDR5896772.1"/>
    <property type="molecule type" value="Genomic_DNA"/>
</dbReference>
<dbReference type="InterPro" id="IPR047057">
    <property type="entry name" value="MerR_fam"/>
</dbReference>
<dbReference type="RefSeq" id="WP_251590258.1">
    <property type="nucleotide sequence ID" value="NZ_JAMLJI010000001.1"/>
</dbReference>
<dbReference type="Gene3D" id="1.10.1660.10">
    <property type="match status" value="1"/>
</dbReference>
<dbReference type="Proteomes" id="UP001269375">
    <property type="component" value="Unassembled WGS sequence"/>
</dbReference>
<reference evidence="3 4" key="1">
    <citation type="submission" date="2023-04" db="EMBL/GenBank/DDBJ databases">
        <title>A long-awaited taxogenomic arrangement of the family Halomonadaceae.</title>
        <authorList>
            <person name="De La Haba R."/>
            <person name="Chuvochina M."/>
            <person name="Wittouck S."/>
            <person name="Arahal D.R."/>
            <person name="Sanchez-Porro C."/>
            <person name="Hugenholtz P."/>
            <person name="Ventosa A."/>
        </authorList>
    </citation>
    <scope>NUCLEOTIDE SEQUENCE [LARGE SCALE GENOMIC DNA]</scope>
    <source>
        <strain evidence="3 4">DSM 22428</strain>
    </source>
</reference>
<dbReference type="PROSITE" id="PS50937">
    <property type="entry name" value="HTH_MERR_2"/>
    <property type="match status" value="1"/>
</dbReference>
<protein>
    <submittedName>
        <fullName evidence="3">Zn(2+)-responsive transcriptional regulator</fullName>
    </submittedName>
</protein>
<dbReference type="CDD" id="cd04770">
    <property type="entry name" value="HTH_HMRTR"/>
    <property type="match status" value="1"/>
</dbReference>
<dbReference type="SUPFAM" id="SSF46955">
    <property type="entry name" value="Putative DNA-binding domain"/>
    <property type="match status" value="1"/>
</dbReference>
<accession>A0ABU1GZB1</accession>
<evidence type="ECO:0000259" key="2">
    <source>
        <dbReference type="PROSITE" id="PS50937"/>
    </source>
</evidence>
<dbReference type="InterPro" id="IPR009061">
    <property type="entry name" value="DNA-bd_dom_put_sf"/>
</dbReference>
<proteinExistence type="predicted"/>
<sequence length="147" mass="16455">MKDLKRGDLARAAGVSSETIRYYETQGLLPAPARDANGYRRYTPDTLERLDFIQRAKAMGFSLKDIGELLALEIDRDAHTCEEVKRIAEAKQRDIERRISELKRMQDALSVINARCCGGPHSATHCTILTALADNESIEETCHGHPD</sequence>
<organism evidence="3 4">
    <name type="scientific">Larsenimonas suaedae</name>
    <dbReference type="NCBI Taxonomy" id="1851019"/>
    <lineage>
        <taxon>Bacteria</taxon>
        <taxon>Pseudomonadati</taxon>
        <taxon>Pseudomonadota</taxon>
        <taxon>Gammaproteobacteria</taxon>
        <taxon>Oceanospirillales</taxon>
        <taxon>Halomonadaceae</taxon>
        <taxon>Larsenimonas</taxon>
    </lineage>
</organism>
<evidence type="ECO:0000256" key="1">
    <source>
        <dbReference type="ARBA" id="ARBA00023125"/>
    </source>
</evidence>
<comment type="caution">
    <text evidence="3">The sequence shown here is derived from an EMBL/GenBank/DDBJ whole genome shotgun (WGS) entry which is preliminary data.</text>
</comment>
<dbReference type="SMART" id="SM00422">
    <property type="entry name" value="HTH_MERR"/>
    <property type="match status" value="1"/>
</dbReference>
<dbReference type="PANTHER" id="PTHR30204:SF92">
    <property type="entry name" value="HTH-TYPE TRANSCRIPTIONAL REGULATOR ZNTR"/>
    <property type="match status" value="1"/>
</dbReference>
<dbReference type="Pfam" id="PF13411">
    <property type="entry name" value="MerR_1"/>
    <property type="match status" value="1"/>
</dbReference>
<dbReference type="PANTHER" id="PTHR30204">
    <property type="entry name" value="REDOX-CYCLING DRUG-SENSING TRANSCRIPTIONAL ACTIVATOR SOXR"/>
    <property type="match status" value="1"/>
</dbReference>
<dbReference type="PROSITE" id="PS00552">
    <property type="entry name" value="HTH_MERR_1"/>
    <property type="match status" value="1"/>
</dbReference>
<gene>
    <name evidence="3" type="primary">zntR</name>
    <name evidence="3" type="ORF">QC825_11865</name>
</gene>
<dbReference type="PRINTS" id="PR00040">
    <property type="entry name" value="HTHMERR"/>
</dbReference>
<evidence type="ECO:0000313" key="3">
    <source>
        <dbReference type="EMBL" id="MDR5896772.1"/>
    </source>
</evidence>
<dbReference type="NCBIfam" id="NF007069">
    <property type="entry name" value="PRK09514.1"/>
    <property type="match status" value="1"/>
</dbReference>